<proteinExistence type="predicted"/>
<sequence length="99" mass="11420">MQQFPIPLFLDEIQNILVQIAGRVEWIDDNVAASSRLIEHAHTADRVIDRRLLDHRYHQNRHLQAARVAGPASGEHHHADPNAYRNPSCRKKKSPLCRM</sequence>
<keyword evidence="3" id="KW-1185">Reference proteome</keyword>
<evidence type="ECO:0000313" key="3">
    <source>
        <dbReference type="Proteomes" id="UP000310200"/>
    </source>
</evidence>
<protein>
    <submittedName>
        <fullName evidence="2">Uncharacterized protein</fullName>
    </submittedName>
</protein>
<feature type="region of interest" description="Disordered" evidence="1">
    <location>
        <begin position="64"/>
        <end position="99"/>
    </location>
</feature>
<reference evidence="2 3" key="1">
    <citation type="journal article" date="2019" name="Philos. Trans. R. Soc. Lond., B, Biol. Sci.">
        <title>Ant behaviour and brain gene expression of defending hosts depend on the ecological success of the intruding social parasite.</title>
        <authorList>
            <person name="Kaur R."/>
            <person name="Stoldt M."/>
            <person name="Jongepier E."/>
            <person name="Feldmeyer B."/>
            <person name="Menzel F."/>
            <person name="Bornberg-Bauer E."/>
            <person name="Foitzik S."/>
        </authorList>
    </citation>
    <scope>NUCLEOTIDE SEQUENCE [LARGE SCALE GENOMIC DNA]</scope>
    <source>
        <tissue evidence="2">Whole body</tissue>
    </source>
</reference>
<dbReference type="Proteomes" id="UP000310200">
    <property type="component" value="Unassembled WGS sequence"/>
</dbReference>
<name>A0A4S2KXB7_9HYME</name>
<evidence type="ECO:0000313" key="2">
    <source>
        <dbReference type="EMBL" id="TGZ52767.1"/>
    </source>
</evidence>
<evidence type="ECO:0000256" key="1">
    <source>
        <dbReference type="SAM" id="MobiDB-lite"/>
    </source>
</evidence>
<dbReference type="AlphaFoldDB" id="A0A4S2KXB7"/>
<feature type="compositionally biased region" description="Basic residues" evidence="1">
    <location>
        <begin position="88"/>
        <end position="99"/>
    </location>
</feature>
<comment type="caution">
    <text evidence="2">The sequence shown here is derived from an EMBL/GenBank/DDBJ whole genome shotgun (WGS) entry which is preliminary data.</text>
</comment>
<organism evidence="2 3">
    <name type="scientific">Temnothorax longispinosus</name>
    <dbReference type="NCBI Taxonomy" id="300112"/>
    <lineage>
        <taxon>Eukaryota</taxon>
        <taxon>Metazoa</taxon>
        <taxon>Ecdysozoa</taxon>
        <taxon>Arthropoda</taxon>
        <taxon>Hexapoda</taxon>
        <taxon>Insecta</taxon>
        <taxon>Pterygota</taxon>
        <taxon>Neoptera</taxon>
        <taxon>Endopterygota</taxon>
        <taxon>Hymenoptera</taxon>
        <taxon>Apocrita</taxon>
        <taxon>Aculeata</taxon>
        <taxon>Formicoidea</taxon>
        <taxon>Formicidae</taxon>
        <taxon>Myrmicinae</taxon>
        <taxon>Temnothorax</taxon>
    </lineage>
</organism>
<gene>
    <name evidence="2" type="ORF">DBV15_02485</name>
</gene>
<accession>A0A4S2KXB7</accession>
<dbReference type="EMBL" id="QBLH01001194">
    <property type="protein sequence ID" value="TGZ52767.1"/>
    <property type="molecule type" value="Genomic_DNA"/>
</dbReference>